<evidence type="ECO:0008006" key="3">
    <source>
        <dbReference type="Google" id="ProtNLM"/>
    </source>
</evidence>
<organism evidence="1 2">
    <name type="scientific">Parendozoicomonas callyspongiae</name>
    <dbReference type="NCBI Taxonomy" id="2942213"/>
    <lineage>
        <taxon>Bacteria</taxon>
        <taxon>Pseudomonadati</taxon>
        <taxon>Pseudomonadota</taxon>
        <taxon>Gammaproteobacteria</taxon>
        <taxon>Oceanospirillales</taxon>
        <taxon>Endozoicomonadaceae</taxon>
        <taxon>Parendozoicomonas</taxon>
    </lineage>
</organism>
<reference evidence="1 2" key="1">
    <citation type="submission" date="2022-05" db="EMBL/GenBank/DDBJ databases">
        <authorList>
            <person name="Park J.-S."/>
        </authorList>
    </citation>
    <scope>NUCLEOTIDE SEQUENCE [LARGE SCALE GENOMIC DNA]</scope>
    <source>
        <strain evidence="1 2">2012CJ34-2</strain>
    </source>
</reference>
<gene>
    <name evidence="1" type="ORF">M3P05_13485</name>
</gene>
<sequence>MPSRKCFTGWQFLLAIVCFFGLIYFPVKSHALGWKRQYFVNVPGGRLGQSEDLDVRLSVRVLRQALSPALHAPESESNPVVLTLEYQEGTVESETSDDTYVGALTGSLPERSFLAEATQQEDFRLVALVKSLSNSAVFEVFARHAAQLARTKPQNLLEATVLNESDVKIERKEACVEISLPEREAVSLREKRENEFGVQLKPLNDRSDPAPPSGINIVDTSRWPAPLANYPYGKGTSLVTTTFTFVSKVDISDTEEQELSELSVETTLWMLVDSSSIPQVMILTTVENDFEFFSAISYGASTNTDPVTIRPQAATGLATEAPSPQLVPVSYGSNSGIE</sequence>
<protein>
    <recommendedName>
        <fullName evidence="3">Transmembrane protein</fullName>
    </recommendedName>
</protein>
<evidence type="ECO:0000313" key="2">
    <source>
        <dbReference type="Proteomes" id="UP001203338"/>
    </source>
</evidence>
<dbReference type="EMBL" id="JAMFLX010000018">
    <property type="protein sequence ID" value="MCL6270937.1"/>
    <property type="molecule type" value="Genomic_DNA"/>
</dbReference>
<accession>A0ABT0PJM1</accession>
<evidence type="ECO:0000313" key="1">
    <source>
        <dbReference type="EMBL" id="MCL6270937.1"/>
    </source>
</evidence>
<dbReference type="Proteomes" id="UP001203338">
    <property type="component" value="Unassembled WGS sequence"/>
</dbReference>
<keyword evidence="2" id="KW-1185">Reference proteome</keyword>
<name>A0ABT0PJM1_9GAMM</name>
<comment type="caution">
    <text evidence="1">The sequence shown here is derived from an EMBL/GenBank/DDBJ whole genome shotgun (WGS) entry which is preliminary data.</text>
</comment>
<proteinExistence type="predicted"/>
<dbReference type="RefSeq" id="WP_249700244.1">
    <property type="nucleotide sequence ID" value="NZ_JAMFLX010000018.1"/>
</dbReference>